<sequence length="472" mass="50527">MPGSIHLAVLDASDISQVAGDGVSIKATLGKKQFVTEVARITAGKAGPWDDEEHAFSVMSLTDPLVLSLLDANGEPLGSTQVTTPSIVEKGFRDETLALKDGKGQIQGRVHVKLSFVLSDEERKKIEAMRSKSLARKGGAAEKSPTADAEVVASPGLNGRRASASRFSFEKAIGNGESTGPAETAAVVAAVGAEVDAQVARASTAALQATADVAKQAKEVAATSEGATASSADKLAHKAAEVSEKAAGVAATAAEGAAGKGSAGNGVAKTKAGEADMLLRRPSVKERVAALESPEARQREADAHRVGKEAEEARRYEAEYREQRQRVEEYKRKEEEKKKEQERQRAAKAAAATRKAEEARQEEQRRAEAAEHGDDDSDEGAPRNMWHQVAGTVAFAVALFFLWPKDSRKRVASRRRVKVSGGRYIVQKGDSLETIVGRMCYNPESDFYKMNPGVCDRNTIYPGQVLRVPEYQ</sequence>
<feature type="region of interest" description="Disordered" evidence="1">
    <location>
        <begin position="286"/>
        <end position="383"/>
    </location>
</feature>
<feature type="compositionally biased region" description="Basic and acidic residues" evidence="1">
    <location>
        <begin position="286"/>
        <end position="345"/>
    </location>
</feature>
<dbReference type="AlphaFoldDB" id="A0A1Y1IGY2"/>
<evidence type="ECO:0000313" key="4">
    <source>
        <dbReference type="Proteomes" id="UP000054558"/>
    </source>
</evidence>
<keyword evidence="4" id="KW-1185">Reference proteome</keyword>
<dbReference type="Proteomes" id="UP000054558">
    <property type="component" value="Unassembled WGS sequence"/>
</dbReference>
<dbReference type="OrthoDB" id="1939272at2759"/>
<reference evidence="3 4" key="1">
    <citation type="journal article" date="2014" name="Nat. Commun.">
        <title>Klebsormidium flaccidum genome reveals primary factors for plant terrestrial adaptation.</title>
        <authorList>
            <person name="Hori K."/>
            <person name="Maruyama F."/>
            <person name="Fujisawa T."/>
            <person name="Togashi T."/>
            <person name="Yamamoto N."/>
            <person name="Seo M."/>
            <person name="Sato S."/>
            <person name="Yamada T."/>
            <person name="Mori H."/>
            <person name="Tajima N."/>
            <person name="Moriyama T."/>
            <person name="Ikeuchi M."/>
            <person name="Watanabe M."/>
            <person name="Wada H."/>
            <person name="Kobayashi K."/>
            <person name="Saito M."/>
            <person name="Masuda T."/>
            <person name="Sasaki-Sekimoto Y."/>
            <person name="Mashiguchi K."/>
            <person name="Awai K."/>
            <person name="Shimojima M."/>
            <person name="Masuda S."/>
            <person name="Iwai M."/>
            <person name="Nobusawa T."/>
            <person name="Narise T."/>
            <person name="Kondo S."/>
            <person name="Saito H."/>
            <person name="Sato R."/>
            <person name="Murakawa M."/>
            <person name="Ihara Y."/>
            <person name="Oshima-Yamada Y."/>
            <person name="Ohtaka K."/>
            <person name="Satoh M."/>
            <person name="Sonobe K."/>
            <person name="Ishii M."/>
            <person name="Ohtani R."/>
            <person name="Kanamori-Sato M."/>
            <person name="Honoki R."/>
            <person name="Miyazaki D."/>
            <person name="Mochizuki H."/>
            <person name="Umetsu J."/>
            <person name="Higashi K."/>
            <person name="Shibata D."/>
            <person name="Kamiya Y."/>
            <person name="Sato N."/>
            <person name="Nakamura Y."/>
            <person name="Tabata S."/>
            <person name="Ida S."/>
            <person name="Kurokawa K."/>
            <person name="Ohta H."/>
        </authorList>
    </citation>
    <scope>NUCLEOTIDE SEQUENCE [LARGE SCALE GENOMIC DNA]</scope>
    <source>
        <strain evidence="3 4">NIES-2285</strain>
    </source>
</reference>
<dbReference type="OMA" id="EMSTIEW"/>
<dbReference type="InterPro" id="IPR018392">
    <property type="entry name" value="LysM"/>
</dbReference>
<dbReference type="SMART" id="SM00257">
    <property type="entry name" value="LysM"/>
    <property type="match status" value="1"/>
</dbReference>
<dbReference type="PANTHER" id="PTHR36810:SF1">
    <property type="entry name" value="OS05G0232200 PROTEIN"/>
    <property type="match status" value="1"/>
</dbReference>
<evidence type="ECO:0000256" key="1">
    <source>
        <dbReference type="SAM" id="MobiDB-lite"/>
    </source>
</evidence>
<proteinExistence type="predicted"/>
<evidence type="ECO:0000313" key="3">
    <source>
        <dbReference type="EMBL" id="GAQ87986.1"/>
    </source>
</evidence>
<dbReference type="CDD" id="cd00118">
    <property type="entry name" value="LysM"/>
    <property type="match status" value="1"/>
</dbReference>
<gene>
    <name evidence="3" type="ORF">KFL_003920050</name>
</gene>
<evidence type="ECO:0000259" key="2">
    <source>
        <dbReference type="PROSITE" id="PS51782"/>
    </source>
</evidence>
<dbReference type="SUPFAM" id="SSF54106">
    <property type="entry name" value="LysM domain"/>
    <property type="match status" value="1"/>
</dbReference>
<dbReference type="Gene3D" id="3.10.350.10">
    <property type="entry name" value="LysM domain"/>
    <property type="match status" value="1"/>
</dbReference>
<accession>A0A1Y1IGY2</accession>
<dbReference type="InterPro" id="IPR035892">
    <property type="entry name" value="C2_domain_sf"/>
</dbReference>
<organism evidence="3 4">
    <name type="scientific">Klebsormidium nitens</name>
    <name type="common">Green alga</name>
    <name type="synonym">Ulothrix nitens</name>
    <dbReference type="NCBI Taxonomy" id="105231"/>
    <lineage>
        <taxon>Eukaryota</taxon>
        <taxon>Viridiplantae</taxon>
        <taxon>Streptophyta</taxon>
        <taxon>Klebsormidiophyceae</taxon>
        <taxon>Klebsormidiales</taxon>
        <taxon>Klebsormidiaceae</taxon>
        <taxon>Klebsormidium</taxon>
    </lineage>
</organism>
<dbReference type="EMBL" id="DF237341">
    <property type="protein sequence ID" value="GAQ87986.1"/>
    <property type="molecule type" value="Genomic_DNA"/>
</dbReference>
<feature type="domain" description="LysM" evidence="2">
    <location>
        <begin position="422"/>
        <end position="468"/>
    </location>
</feature>
<dbReference type="Pfam" id="PF01476">
    <property type="entry name" value="LysM"/>
    <property type="match status" value="1"/>
</dbReference>
<feature type="compositionally biased region" description="Basic and acidic residues" evidence="1">
    <location>
        <begin position="354"/>
        <end position="372"/>
    </location>
</feature>
<dbReference type="InterPro" id="IPR036779">
    <property type="entry name" value="LysM_dom_sf"/>
</dbReference>
<dbReference type="PROSITE" id="PS51782">
    <property type="entry name" value="LYSM"/>
    <property type="match status" value="1"/>
</dbReference>
<protein>
    <submittedName>
        <fullName evidence="3">LysM domain containing protein</fullName>
    </submittedName>
</protein>
<dbReference type="PANTHER" id="PTHR36810">
    <property type="entry name" value="BNACNNG47150D PROTEIN"/>
    <property type="match status" value="1"/>
</dbReference>
<dbReference type="SUPFAM" id="SSF49562">
    <property type="entry name" value="C2 domain (Calcium/lipid-binding domain, CaLB)"/>
    <property type="match status" value="1"/>
</dbReference>
<name>A0A1Y1IGY2_KLENI</name>